<geneLocation type="plasmid" evidence="1">
    <name>1</name>
</geneLocation>
<sequence>MYTKADDAFELQWRDWPDDGLITRHRSELGLLPPGAVQSAKPGA</sequence>
<proteinExistence type="predicted"/>
<keyword evidence="1" id="KW-0614">Plasmid</keyword>
<protein>
    <submittedName>
        <fullName evidence="1">Uncharacterized protein</fullName>
    </submittedName>
</protein>
<evidence type="ECO:0000313" key="1">
    <source>
        <dbReference type="EMBL" id="CAA2138972.1"/>
    </source>
</evidence>
<dbReference type="AlphaFoldDB" id="A0A679JT54"/>
<dbReference type="RefSeq" id="WP_339159977.1">
    <property type="nucleotide sequence ID" value="NZ_LR743510.1"/>
</dbReference>
<dbReference type="EMBL" id="LR743510">
    <property type="protein sequence ID" value="CAA2138972.1"/>
    <property type="molecule type" value="Genomic_DNA"/>
</dbReference>
<gene>
    <name evidence="1" type="ORF">MBLL_01395</name>
</gene>
<accession>A0A679JT54</accession>
<organism evidence="1">
    <name type="scientific">Methylobacterium bullatum</name>
    <dbReference type="NCBI Taxonomy" id="570505"/>
    <lineage>
        <taxon>Bacteria</taxon>
        <taxon>Pseudomonadati</taxon>
        <taxon>Pseudomonadota</taxon>
        <taxon>Alphaproteobacteria</taxon>
        <taxon>Hyphomicrobiales</taxon>
        <taxon>Methylobacteriaceae</taxon>
        <taxon>Methylobacterium</taxon>
    </lineage>
</organism>
<reference evidence="1" key="1">
    <citation type="submission" date="2019-12" db="EMBL/GenBank/DDBJ databases">
        <authorList>
            <person name="Cremers G."/>
        </authorList>
    </citation>
    <scope>NUCLEOTIDE SEQUENCE</scope>
    <source>
        <strain evidence="1">Mbul2</strain>
        <plasmid evidence="1">1</plasmid>
    </source>
</reference>
<name>A0A679JT54_9HYPH</name>